<dbReference type="RefSeq" id="WP_007078380.1">
    <property type="nucleotide sequence ID" value="NZ_CM001024.1"/>
</dbReference>
<accession>E2SBF0</accession>
<dbReference type="AlphaFoldDB" id="E2SBF0"/>
<comment type="caution">
    <text evidence="2">The sequence shown here is derived from an EMBL/GenBank/DDBJ whole genome shotgun (WGS) entry which is preliminary data.</text>
</comment>
<dbReference type="InterPro" id="IPR021487">
    <property type="entry name" value="DUF3140"/>
</dbReference>
<feature type="compositionally biased region" description="Basic and acidic residues" evidence="1">
    <location>
        <begin position="83"/>
        <end position="94"/>
    </location>
</feature>
<dbReference type="PANTHER" id="PTHR40630:SF1">
    <property type="entry name" value="DNA-BINDING PROTEIN"/>
    <property type="match status" value="1"/>
</dbReference>
<dbReference type="HOGENOM" id="CLU_150609_1_0_11"/>
<proteinExistence type="predicted"/>
<gene>
    <name evidence="2" type="ORF">HMPREF0063_11359</name>
</gene>
<name>E2SBF0_9ACTN</name>
<evidence type="ECO:0000313" key="3">
    <source>
        <dbReference type="Proteomes" id="UP000003111"/>
    </source>
</evidence>
<sequence>MAHHIVDDDLWDSFHAAVNMTSRELSEWLRTDAAGESAEDLPDRAGDPVGRQVVSVLAKRRTDLTDEDVDVMRHVVEVVRTERPGDLEPEAGDHRWRHRLMSLGHDPLQPPRGHATTGEEL</sequence>
<dbReference type="PANTHER" id="PTHR40630">
    <property type="entry name" value="POSSIBLE DNA-BINDING PROTEIN"/>
    <property type="match status" value="1"/>
</dbReference>
<dbReference type="STRING" id="585531.HMPREF0063_11359"/>
<dbReference type="eggNOG" id="ENOG5032VWH">
    <property type="taxonomic scope" value="Bacteria"/>
</dbReference>
<dbReference type="EMBL" id="ACLF03000004">
    <property type="protein sequence ID" value="EFQ83696.1"/>
    <property type="molecule type" value="Genomic_DNA"/>
</dbReference>
<organism evidence="2 3">
    <name type="scientific">Aeromicrobium marinum DSM 15272</name>
    <dbReference type="NCBI Taxonomy" id="585531"/>
    <lineage>
        <taxon>Bacteria</taxon>
        <taxon>Bacillati</taxon>
        <taxon>Actinomycetota</taxon>
        <taxon>Actinomycetes</taxon>
        <taxon>Propionibacteriales</taxon>
        <taxon>Nocardioidaceae</taxon>
        <taxon>Aeromicrobium</taxon>
    </lineage>
</organism>
<keyword evidence="3" id="KW-1185">Reference proteome</keyword>
<dbReference type="OrthoDB" id="513524at2"/>
<dbReference type="Proteomes" id="UP000003111">
    <property type="component" value="Unassembled WGS sequence"/>
</dbReference>
<evidence type="ECO:0008006" key="4">
    <source>
        <dbReference type="Google" id="ProtNLM"/>
    </source>
</evidence>
<feature type="region of interest" description="Disordered" evidence="1">
    <location>
        <begin position="83"/>
        <end position="121"/>
    </location>
</feature>
<dbReference type="Pfam" id="PF11338">
    <property type="entry name" value="DUF3140"/>
    <property type="match status" value="1"/>
</dbReference>
<evidence type="ECO:0000256" key="1">
    <source>
        <dbReference type="SAM" id="MobiDB-lite"/>
    </source>
</evidence>
<protein>
    <recommendedName>
        <fullName evidence="4">DUF3140 domain-containing protein</fullName>
    </recommendedName>
</protein>
<evidence type="ECO:0000313" key="2">
    <source>
        <dbReference type="EMBL" id="EFQ83696.1"/>
    </source>
</evidence>
<reference evidence="2" key="1">
    <citation type="submission" date="2010-08" db="EMBL/GenBank/DDBJ databases">
        <authorList>
            <person name="Muzny D."/>
            <person name="Qin X."/>
            <person name="Buhay C."/>
            <person name="Dugan-Rocha S."/>
            <person name="Ding Y."/>
            <person name="Chen G."/>
            <person name="Hawes A."/>
            <person name="Holder M."/>
            <person name="Jhangiani S."/>
            <person name="Johnson A."/>
            <person name="Khan Z."/>
            <person name="Li Z."/>
            <person name="Liu W."/>
            <person name="Liu X."/>
            <person name="Perez L."/>
            <person name="Shen H."/>
            <person name="Wang Q."/>
            <person name="Watt J."/>
            <person name="Xi L."/>
            <person name="Xin Y."/>
            <person name="Zhou J."/>
            <person name="Deng J."/>
            <person name="Jiang H."/>
            <person name="Liu Y."/>
            <person name="Qu J."/>
            <person name="Song X.-Z."/>
            <person name="Zhang L."/>
            <person name="Villasana D."/>
            <person name="Johnson A."/>
            <person name="Liu J."/>
            <person name="Liyanage D."/>
            <person name="Lorensuhewa L."/>
            <person name="Robinson T."/>
            <person name="Song A."/>
            <person name="Song B.-B."/>
            <person name="Dinh H."/>
            <person name="Thornton R."/>
            <person name="Coyle M."/>
            <person name="Francisco L."/>
            <person name="Jackson L."/>
            <person name="Javaid M."/>
            <person name="Korchina V."/>
            <person name="Kovar C."/>
            <person name="Mata R."/>
            <person name="Mathew T."/>
            <person name="Ngo R."/>
            <person name="Nguyen L."/>
            <person name="Nguyen N."/>
            <person name="Okwuonu G."/>
            <person name="Ongeri F."/>
            <person name="Pham C."/>
            <person name="Simmons D."/>
            <person name="Wilczek-Boney K."/>
            <person name="Hale W."/>
            <person name="Jakkamsetti A."/>
            <person name="Pham P."/>
            <person name="Ruth R."/>
            <person name="San Lucas F."/>
            <person name="Warren J."/>
            <person name="Zhang J."/>
            <person name="Zhao Z."/>
            <person name="Zhou C."/>
            <person name="Zhu D."/>
            <person name="Lee S."/>
            <person name="Bess C."/>
            <person name="Blankenburg K."/>
            <person name="Forbes L."/>
            <person name="Fu Q."/>
            <person name="Gubbala S."/>
            <person name="Hirani K."/>
            <person name="Jayaseelan J.C."/>
            <person name="Lara F."/>
            <person name="Munidasa M."/>
            <person name="Palculict T."/>
            <person name="Patil S."/>
            <person name="Pu L.-L."/>
            <person name="Saada N."/>
            <person name="Tang L."/>
            <person name="Weissenberger G."/>
            <person name="Zhu Y."/>
            <person name="Hemphill L."/>
            <person name="Shang Y."/>
            <person name="Youmans B."/>
            <person name="Ayvaz T."/>
            <person name="Ross M."/>
            <person name="Santibanez J."/>
            <person name="Aqrawi P."/>
            <person name="Gross S."/>
            <person name="Joshi V."/>
            <person name="Fowler G."/>
            <person name="Nazareth L."/>
            <person name="Reid J."/>
            <person name="Worley K."/>
            <person name="Petrosino J."/>
            <person name="Highlander S."/>
            <person name="Gibbs R."/>
        </authorList>
    </citation>
    <scope>NUCLEOTIDE SEQUENCE [LARGE SCALE GENOMIC DNA]</scope>
    <source>
        <strain evidence="2">DSM 15272</strain>
    </source>
</reference>